<evidence type="ECO:0000313" key="2">
    <source>
        <dbReference type="EMBL" id="GGK28724.1"/>
    </source>
</evidence>
<feature type="compositionally biased region" description="Basic and acidic residues" evidence="1">
    <location>
        <begin position="56"/>
        <end position="67"/>
    </location>
</feature>
<dbReference type="EMBL" id="BMMV01000037">
    <property type="protein sequence ID" value="GGK28724.1"/>
    <property type="molecule type" value="Genomic_DNA"/>
</dbReference>
<comment type="caution">
    <text evidence="2">The sequence shown here is derived from an EMBL/GenBank/DDBJ whole genome shotgun (WGS) entry which is preliminary data.</text>
</comment>
<gene>
    <name evidence="2" type="ORF">GCM10011583_70860</name>
</gene>
<name>A0ABQ2EZ00_9ACTN</name>
<sequence length="102" mass="11286">MRGPHRSHLRSQSPKASEPPHGTAPKLHSDPGRPHRLPATTDRSERRVGAMSRLGKAPDLDARDRAEPGPPAIGPDQRARARRGRKDTPWAGRVVRFARLRA</sequence>
<dbReference type="Proteomes" id="UP000660265">
    <property type="component" value="Unassembled WGS sequence"/>
</dbReference>
<protein>
    <submittedName>
        <fullName evidence="2">Uncharacterized protein</fullName>
    </submittedName>
</protein>
<proteinExistence type="predicted"/>
<reference evidence="3" key="1">
    <citation type="journal article" date="2019" name="Int. J. Syst. Evol. Microbiol.">
        <title>The Global Catalogue of Microorganisms (GCM) 10K type strain sequencing project: providing services to taxonomists for standard genome sequencing and annotation.</title>
        <authorList>
            <consortium name="The Broad Institute Genomics Platform"/>
            <consortium name="The Broad Institute Genome Sequencing Center for Infectious Disease"/>
            <person name="Wu L."/>
            <person name="Ma J."/>
        </authorList>
    </citation>
    <scope>NUCLEOTIDE SEQUENCE [LARGE SCALE GENOMIC DNA]</scope>
    <source>
        <strain evidence="3">CGMCC 4.7275</strain>
    </source>
</reference>
<evidence type="ECO:0000313" key="3">
    <source>
        <dbReference type="Proteomes" id="UP000660265"/>
    </source>
</evidence>
<accession>A0ABQ2EZ00</accession>
<organism evidence="2 3">
    <name type="scientific">Streptomyces camponoticapitis</name>
    <dbReference type="NCBI Taxonomy" id="1616125"/>
    <lineage>
        <taxon>Bacteria</taxon>
        <taxon>Bacillati</taxon>
        <taxon>Actinomycetota</taxon>
        <taxon>Actinomycetes</taxon>
        <taxon>Kitasatosporales</taxon>
        <taxon>Streptomycetaceae</taxon>
        <taxon>Streptomyces</taxon>
    </lineage>
</organism>
<evidence type="ECO:0000256" key="1">
    <source>
        <dbReference type="SAM" id="MobiDB-lite"/>
    </source>
</evidence>
<feature type="region of interest" description="Disordered" evidence="1">
    <location>
        <begin position="1"/>
        <end position="90"/>
    </location>
</feature>
<keyword evidence="3" id="KW-1185">Reference proteome</keyword>